<dbReference type="GO" id="GO:0006979">
    <property type="term" value="P:response to oxidative stress"/>
    <property type="evidence" value="ECO:0007669"/>
    <property type="project" value="UniProtKB-ARBA"/>
</dbReference>
<dbReference type="EMBL" id="NTGA01000018">
    <property type="protein sequence ID" value="PAY23025.1"/>
    <property type="molecule type" value="Genomic_DNA"/>
</dbReference>
<evidence type="ECO:0000256" key="11">
    <source>
        <dbReference type="ARBA" id="ARBA00023239"/>
    </source>
</evidence>
<keyword evidence="9" id="KW-0238">DNA-binding</keyword>
<evidence type="ECO:0000256" key="8">
    <source>
        <dbReference type="ARBA" id="ARBA00022833"/>
    </source>
</evidence>
<evidence type="ECO:0000256" key="15">
    <source>
        <dbReference type="PROSITE-ProRule" id="PRU00391"/>
    </source>
</evidence>
<dbReference type="Gene3D" id="3.20.190.10">
    <property type="entry name" value="MutM-like, N-terminal"/>
    <property type="match status" value="1"/>
</dbReference>
<keyword evidence="12" id="KW-0511">Multifunctional enzyme</keyword>
<dbReference type="InterPro" id="IPR015886">
    <property type="entry name" value="H2TH_FPG"/>
</dbReference>
<dbReference type="PANTHER" id="PTHR42697:SF3">
    <property type="entry name" value="ENDONUCLEASE 8 1"/>
    <property type="match status" value="1"/>
</dbReference>
<dbReference type="SUPFAM" id="SSF46946">
    <property type="entry name" value="S13-like H2TH domain"/>
    <property type="match status" value="1"/>
</dbReference>
<dbReference type="GO" id="GO:0003684">
    <property type="term" value="F:damaged DNA binding"/>
    <property type="evidence" value="ECO:0007669"/>
    <property type="project" value="InterPro"/>
</dbReference>
<evidence type="ECO:0000313" key="17">
    <source>
        <dbReference type="EMBL" id="PAY23025.1"/>
    </source>
</evidence>
<comment type="catalytic activity">
    <reaction evidence="14">
        <text>2'-deoxyribonucleotide-(2'-deoxyribose 5'-phosphate)-2'-deoxyribonucleotide-DNA = a 3'-end 2'-deoxyribonucleotide-(2,3-dehydro-2,3-deoxyribose 5'-phosphate)-DNA + a 5'-end 5'-phospho-2'-deoxyribonucleoside-DNA + H(+)</text>
        <dbReference type="Rhea" id="RHEA:66592"/>
        <dbReference type="Rhea" id="RHEA-COMP:13180"/>
        <dbReference type="Rhea" id="RHEA-COMP:16897"/>
        <dbReference type="Rhea" id="RHEA-COMP:17067"/>
        <dbReference type="ChEBI" id="CHEBI:15378"/>
        <dbReference type="ChEBI" id="CHEBI:136412"/>
        <dbReference type="ChEBI" id="CHEBI:157695"/>
        <dbReference type="ChEBI" id="CHEBI:167181"/>
        <dbReference type="EC" id="4.2.99.18"/>
    </reaction>
</comment>
<proteinExistence type="inferred from homology"/>
<comment type="similarity">
    <text evidence="2">Belongs to the FPG family.</text>
</comment>
<sequence length="297" mass="33060">MPEGHTLHRLARLHTEYFAGGPVRVSSPQGRFADHIVVDGRYFDRATAVGKHLFHHYEGGLAVHVHLGLYGFFDTHLVPQGEEPPTPVGQVRMRVGSVRGEAVRDEAVRDEAAGVEWEAEGGPVHYVDLRGPTRCEVIDEAGVVEVRGRLGPDPLDADADPERAWTRISRSARPIGALLMDQKVLAGVGNVYRAEVLFRHGVDPFRAGSRVTEGEFRAIWDDLVQLMGVGVATGAIHTIRPEHDHGDVPRRGADRPRNYVYQRDGWPCRVCRDEIVLQTLEARTLFWCPTCQPGRPR</sequence>
<dbReference type="InterPro" id="IPR000214">
    <property type="entry name" value="Znf_DNA_glyclase/AP_lyase"/>
</dbReference>
<evidence type="ECO:0000256" key="4">
    <source>
        <dbReference type="ARBA" id="ARBA00022723"/>
    </source>
</evidence>
<dbReference type="PROSITE" id="PS51066">
    <property type="entry name" value="ZF_FPG_2"/>
    <property type="match status" value="1"/>
</dbReference>
<dbReference type="GO" id="GO:0006284">
    <property type="term" value="P:base-excision repair"/>
    <property type="evidence" value="ECO:0007669"/>
    <property type="project" value="InterPro"/>
</dbReference>
<evidence type="ECO:0000256" key="9">
    <source>
        <dbReference type="ARBA" id="ARBA00023125"/>
    </source>
</evidence>
<dbReference type="SUPFAM" id="SSF57716">
    <property type="entry name" value="Glucocorticoid receptor-like (DNA-binding domain)"/>
    <property type="match status" value="1"/>
</dbReference>
<dbReference type="Gene3D" id="1.10.8.50">
    <property type="match status" value="1"/>
</dbReference>
<evidence type="ECO:0000256" key="10">
    <source>
        <dbReference type="ARBA" id="ARBA00023204"/>
    </source>
</evidence>
<protein>
    <recommendedName>
        <fullName evidence="3">DNA-(apurinic or apyrimidinic site) lyase</fullName>
        <ecNumber evidence="3">4.2.99.18</ecNumber>
    </recommendedName>
</protein>
<comment type="cofactor">
    <cofactor evidence="1">
        <name>Zn(2+)</name>
        <dbReference type="ChEBI" id="CHEBI:29105"/>
    </cofactor>
</comment>
<evidence type="ECO:0000256" key="3">
    <source>
        <dbReference type="ARBA" id="ARBA00012720"/>
    </source>
</evidence>
<evidence type="ECO:0000256" key="2">
    <source>
        <dbReference type="ARBA" id="ARBA00009409"/>
    </source>
</evidence>
<dbReference type="AlphaFoldDB" id="A0A2A2WPD7"/>
<keyword evidence="4" id="KW-0479">Metal-binding</keyword>
<dbReference type="GO" id="GO:0000703">
    <property type="term" value="F:oxidized pyrimidine nucleobase lesion DNA N-glycosylase activity"/>
    <property type="evidence" value="ECO:0007669"/>
    <property type="project" value="TreeGrafter"/>
</dbReference>
<evidence type="ECO:0000313" key="18">
    <source>
        <dbReference type="Proteomes" id="UP000218810"/>
    </source>
</evidence>
<keyword evidence="13" id="KW-0326">Glycosidase</keyword>
<dbReference type="CDD" id="cd08970">
    <property type="entry name" value="AcNei1_N"/>
    <property type="match status" value="1"/>
</dbReference>
<keyword evidence="8" id="KW-0862">Zinc</keyword>
<dbReference type="RefSeq" id="WP_095718432.1">
    <property type="nucleotide sequence ID" value="NZ_NTGA01000018.1"/>
</dbReference>
<dbReference type="GO" id="GO:0008270">
    <property type="term" value="F:zinc ion binding"/>
    <property type="evidence" value="ECO:0007669"/>
    <property type="project" value="UniProtKB-KW"/>
</dbReference>
<dbReference type="EC" id="4.2.99.18" evidence="3"/>
<dbReference type="SUPFAM" id="SSF81624">
    <property type="entry name" value="N-terminal domain of MutM-like DNA repair proteins"/>
    <property type="match status" value="1"/>
</dbReference>
<dbReference type="InterPro" id="IPR010979">
    <property type="entry name" value="Ribosomal_uS13-like_H2TH"/>
</dbReference>
<reference evidence="18" key="1">
    <citation type="submission" date="2017-09" db="EMBL/GenBank/DDBJ databases">
        <authorList>
            <person name="Zhang Y."/>
            <person name="Huang X."/>
            <person name="Liu J."/>
            <person name="Lu L."/>
            <person name="Peng K."/>
        </authorList>
    </citation>
    <scope>NUCLEOTIDE SEQUENCE [LARGE SCALE GENOMIC DNA]</scope>
    <source>
        <strain evidence="18">S-XJ-1</strain>
    </source>
</reference>
<evidence type="ECO:0000256" key="13">
    <source>
        <dbReference type="ARBA" id="ARBA00023295"/>
    </source>
</evidence>
<evidence type="ECO:0000256" key="12">
    <source>
        <dbReference type="ARBA" id="ARBA00023268"/>
    </source>
</evidence>
<keyword evidence="6 15" id="KW-0863">Zinc-finger</keyword>
<dbReference type="SMART" id="SM00898">
    <property type="entry name" value="Fapy_DNA_glyco"/>
    <property type="match status" value="1"/>
</dbReference>
<accession>A0A2A2WPD7</accession>
<keyword evidence="5" id="KW-0227">DNA damage</keyword>
<comment type="caution">
    <text evidence="17">The sequence shown here is derived from an EMBL/GenBank/DDBJ whole genome shotgun (WGS) entry which is preliminary data.</text>
</comment>
<dbReference type="FunFam" id="1.10.8.50:FF:000003">
    <property type="entry name" value="Formamidopyrimidine-DNA glycosylase"/>
    <property type="match status" value="1"/>
</dbReference>
<dbReference type="InterPro" id="IPR012319">
    <property type="entry name" value="FPG_cat"/>
</dbReference>
<evidence type="ECO:0000256" key="7">
    <source>
        <dbReference type="ARBA" id="ARBA00022801"/>
    </source>
</evidence>
<dbReference type="PANTHER" id="PTHR42697">
    <property type="entry name" value="ENDONUCLEASE 8"/>
    <property type="match status" value="1"/>
</dbReference>
<dbReference type="GO" id="GO:0003690">
    <property type="term" value="F:double-stranded DNA binding"/>
    <property type="evidence" value="ECO:0007669"/>
    <property type="project" value="UniProtKB-ARBA"/>
</dbReference>
<dbReference type="Proteomes" id="UP000218810">
    <property type="component" value="Unassembled WGS sequence"/>
</dbReference>
<evidence type="ECO:0000256" key="6">
    <source>
        <dbReference type="ARBA" id="ARBA00022771"/>
    </source>
</evidence>
<keyword evidence="18" id="KW-1185">Reference proteome</keyword>
<evidence type="ECO:0000259" key="16">
    <source>
        <dbReference type="PROSITE" id="PS51066"/>
    </source>
</evidence>
<evidence type="ECO:0000256" key="14">
    <source>
        <dbReference type="ARBA" id="ARBA00044632"/>
    </source>
</evidence>
<feature type="domain" description="FPG-type" evidence="16">
    <location>
        <begin position="259"/>
        <end position="293"/>
    </location>
</feature>
<gene>
    <name evidence="17" type="ORF">CEY15_10755</name>
</gene>
<keyword evidence="10" id="KW-0234">DNA repair</keyword>
<keyword evidence="11" id="KW-0456">Lyase</keyword>
<dbReference type="Pfam" id="PF06831">
    <property type="entry name" value="H2TH"/>
    <property type="match status" value="1"/>
</dbReference>
<dbReference type="Pfam" id="PF01149">
    <property type="entry name" value="Fapy_DNA_glyco"/>
    <property type="match status" value="1"/>
</dbReference>
<evidence type="ECO:0000256" key="1">
    <source>
        <dbReference type="ARBA" id="ARBA00001947"/>
    </source>
</evidence>
<dbReference type="GO" id="GO:0140078">
    <property type="term" value="F:class I DNA-(apurinic or apyrimidinic site) endonuclease activity"/>
    <property type="evidence" value="ECO:0007669"/>
    <property type="project" value="UniProtKB-EC"/>
</dbReference>
<dbReference type="SMART" id="SM01232">
    <property type="entry name" value="H2TH"/>
    <property type="match status" value="1"/>
</dbReference>
<dbReference type="OrthoDB" id="9800855at2"/>
<evidence type="ECO:0000256" key="5">
    <source>
        <dbReference type="ARBA" id="ARBA00022763"/>
    </source>
</evidence>
<name>A0A2A2WPD7_9ACTN</name>
<keyword evidence="7" id="KW-0378">Hydrolase</keyword>
<dbReference type="GO" id="GO:0008534">
    <property type="term" value="F:oxidized purine nucleobase lesion DNA N-glycosylase activity"/>
    <property type="evidence" value="ECO:0007669"/>
    <property type="project" value="UniProtKB-ARBA"/>
</dbReference>
<organism evidence="17 18">
    <name type="scientific">Dietzia natronolimnaea</name>
    <dbReference type="NCBI Taxonomy" id="161920"/>
    <lineage>
        <taxon>Bacteria</taxon>
        <taxon>Bacillati</taxon>
        <taxon>Actinomycetota</taxon>
        <taxon>Actinomycetes</taxon>
        <taxon>Mycobacteriales</taxon>
        <taxon>Dietziaceae</taxon>
        <taxon>Dietzia</taxon>
    </lineage>
</organism>
<dbReference type="InterPro" id="IPR035937">
    <property type="entry name" value="FPG_N"/>
</dbReference>